<feature type="binding site" evidence="10">
    <location>
        <position position="182"/>
    </location>
    <ligand>
        <name>(2R)-2-phosphoglycerate</name>
        <dbReference type="ChEBI" id="CHEBI:58289"/>
    </ligand>
</feature>
<dbReference type="FunFam" id="3.30.390.10:FF:000001">
    <property type="entry name" value="Enolase"/>
    <property type="match status" value="1"/>
</dbReference>
<accession>A0A5C6BB15</accession>
<feature type="binding site" evidence="10 12">
    <location>
        <position position="306"/>
    </location>
    <ligand>
        <name>Mg(2+)</name>
        <dbReference type="ChEBI" id="CHEBI:18420"/>
    </ligand>
</feature>
<keyword evidence="10 12" id="KW-0479">Metal-binding</keyword>
<keyword evidence="7 10" id="KW-0324">Glycolysis</keyword>
<evidence type="ECO:0000256" key="9">
    <source>
        <dbReference type="ARBA" id="ARBA00045763"/>
    </source>
</evidence>
<evidence type="ECO:0000256" key="7">
    <source>
        <dbReference type="ARBA" id="ARBA00023152"/>
    </source>
</evidence>
<keyword evidence="16" id="KW-1185">Reference proteome</keyword>
<organism evidence="15 16">
    <name type="scientific">Symmachiella macrocystis</name>
    <dbReference type="NCBI Taxonomy" id="2527985"/>
    <lineage>
        <taxon>Bacteria</taxon>
        <taxon>Pseudomonadati</taxon>
        <taxon>Planctomycetota</taxon>
        <taxon>Planctomycetia</taxon>
        <taxon>Planctomycetales</taxon>
        <taxon>Planctomycetaceae</taxon>
        <taxon>Symmachiella</taxon>
    </lineage>
</organism>
<dbReference type="InterPro" id="IPR020810">
    <property type="entry name" value="Enolase_C"/>
</dbReference>
<dbReference type="Pfam" id="PF00113">
    <property type="entry name" value="Enolase_C"/>
    <property type="match status" value="1"/>
</dbReference>
<feature type="binding site" evidence="10">
    <location>
        <position position="388"/>
    </location>
    <ligand>
        <name>(2R)-2-phosphoglycerate</name>
        <dbReference type="ChEBI" id="CHEBI:58289"/>
    </ligand>
</feature>
<dbReference type="GO" id="GO:0000287">
    <property type="term" value="F:magnesium ion binding"/>
    <property type="evidence" value="ECO:0007669"/>
    <property type="project" value="UniProtKB-UniRule"/>
</dbReference>
<dbReference type="GO" id="GO:0009986">
    <property type="term" value="C:cell surface"/>
    <property type="evidence" value="ECO:0007669"/>
    <property type="project" value="UniProtKB-SubCell"/>
</dbReference>
<feature type="binding site" evidence="10">
    <location>
        <position position="387"/>
    </location>
    <ligand>
        <name>(2R)-2-phosphoglycerate</name>
        <dbReference type="ChEBI" id="CHEBI:58289"/>
    </ligand>
</feature>
<dbReference type="GO" id="GO:0004634">
    <property type="term" value="F:phosphopyruvate hydratase activity"/>
    <property type="evidence" value="ECO:0007669"/>
    <property type="project" value="UniProtKB-UniRule"/>
</dbReference>
<feature type="binding site" evidence="10 12">
    <location>
        <position position="333"/>
    </location>
    <ligand>
        <name>Mg(2+)</name>
        <dbReference type="ChEBI" id="CHEBI:18420"/>
    </ligand>
</feature>
<evidence type="ECO:0000256" key="2">
    <source>
        <dbReference type="ARBA" id="ARBA00009604"/>
    </source>
</evidence>
<dbReference type="SFLD" id="SFLDF00002">
    <property type="entry name" value="enolase"/>
    <property type="match status" value="1"/>
</dbReference>
<dbReference type="Proteomes" id="UP000320735">
    <property type="component" value="Unassembled WGS sequence"/>
</dbReference>
<dbReference type="Gene3D" id="3.20.20.120">
    <property type="entry name" value="Enolase-like C-terminal domain"/>
    <property type="match status" value="1"/>
</dbReference>
<protein>
    <recommendedName>
        <fullName evidence="4 10">Enolase</fullName>
        <ecNumber evidence="3 10">4.2.1.11</ecNumber>
    </recommendedName>
    <alternativeName>
        <fullName evidence="10">2-phospho-D-glycerate hydro-lyase</fullName>
    </alternativeName>
    <alternativeName>
        <fullName evidence="10">2-phosphoglycerate dehydratase</fullName>
    </alternativeName>
</protein>
<evidence type="ECO:0000313" key="16">
    <source>
        <dbReference type="Proteomes" id="UP000320735"/>
    </source>
</evidence>
<keyword evidence="6 10" id="KW-0460">Magnesium</keyword>
<evidence type="ECO:0000256" key="11">
    <source>
        <dbReference type="PIRSR" id="PIRSR001400-1"/>
    </source>
</evidence>
<dbReference type="GO" id="GO:0005576">
    <property type="term" value="C:extracellular region"/>
    <property type="evidence" value="ECO:0007669"/>
    <property type="project" value="UniProtKB-SubCell"/>
</dbReference>
<evidence type="ECO:0000256" key="6">
    <source>
        <dbReference type="ARBA" id="ARBA00022842"/>
    </source>
</evidence>
<comment type="similarity">
    <text evidence="2 10">Belongs to the enolase family.</text>
</comment>
<keyword evidence="5 10" id="KW-0964">Secreted</keyword>
<dbReference type="PANTHER" id="PTHR11902:SF1">
    <property type="entry name" value="ENOLASE"/>
    <property type="match status" value="1"/>
</dbReference>
<evidence type="ECO:0000256" key="3">
    <source>
        <dbReference type="ARBA" id="ARBA00012058"/>
    </source>
</evidence>
<dbReference type="InterPro" id="IPR029017">
    <property type="entry name" value="Enolase-like_N"/>
</dbReference>
<keyword evidence="10" id="KW-0963">Cytoplasm</keyword>
<dbReference type="RefSeq" id="WP_146372919.1">
    <property type="nucleotide sequence ID" value="NZ_SJPP01000002.1"/>
</dbReference>
<dbReference type="Gene3D" id="3.30.390.10">
    <property type="entry name" value="Enolase-like, N-terminal domain"/>
    <property type="match status" value="1"/>
</dbReference>
<evidence type="ECO:0000259" key="14">
    <source>
        <dbReference type="SMART" id="SM01193"/>
    </source>
</evidence>
<evidence type="ECO:0000256" key="12">
    <source>
        <dbReference type="PIRSR" id="PIRSR001400-3"/>
    </source>
</evidence>
<gene>
    <name evidence="15" type="primary">eno_2</name>
    <name evidence="10" type="synonym">eno</name>
    <name evidence="15" type="ORF">CA54_44300</name>
</gene>
<dbReference type="InterPro" id="IPR020811">
    <property type="entry name" value="Enolase_N"/>
</dbReference>
<dbReference type="NCBIfam" id="TIGR01060">
    <property type="entry name" value="eno"/>
    <property type="match status" value="1"/>
</dbReference>
<dbReference type="Pfam" id="PF03952">
    <property type="entry name" value="Enolase_N"/>
    <property type="match status" value="1"/>
</dbReference>
<dbReference type="SUPFAM" id="SSF51604">
    <property type="entry name" value="Enolase C-terminal domain-like"/>
    <property type="match status" value="1"/>
</dbReference>
<evidence type="ECO:0000313" key="15">
    <source>
        <dbReference type="EMBL" id="TWU09190.1"/>
    </source>
</evidence>
<feature type="binding site" evidence="10">
    <location>
        <position position="409"/>
    </location>
    <ligand>
        <name>(2R)-2-phosphoglycerate</name>
        <dbReference type="ChEBI" id="CHEBI:58289"/>
    </ligand>
</feature>
<comment type="caution">
    <text evidence="15">The sequence shown here is derived from an EMBL/GenBank/DDBJ whole genome shotgun (WGS) entry which is preliminary data.</text>
</comment>
<feature type="active site" description="Proton acceptor" evidence="10 11">
    <location>
        <position position="358"/>
    </location>
</feature>
<proteinExistence type="inferred from homology"/>
<dbReference type="InterPro" id="IPR036849">
    <property type="entry name" value="Enolase-like_C_sf"/>
</dbReference>
<evidence type="ECO:0000256" key="1">
    <source>
        <dbReference type="ARBA" id="ARBA00005031"/>
    </source>
</evidence>
<evidence type="ECO:0000256" key="5">
    <source>
        <dbReference type="ARBA" id="ARBA00022525"/>
    </source>
</evidence>
<dbReference type="EMBL" id="SJPP01000002">
    <property type="protein sequence ID" value="TWU09190.1"/>
    <property type="molecule type" value="Genomic_DNA"/>
</dbReference>
<sequence length="448" mass="48370">MSKIEQIHAREVFDSRGKPTVEVEIRCAGSRAGRAIVPSGASTGRFEACELRDGDPNRFGGNGVLQAVGHVNHDIAAALTGMDAADQQSIDRALCDLDGTENKSRLGANAILGVSLAAAHAAAEAQQLPLWKHFAQLWQTAAADLGQLPSPTAALGQQPLMPLPMVNMISGGLHAGRNLDFQDYLILPVGATSYREALEWIITIYHRLGRLLTEKGYEGVLVGDEGGYGPKLTSNVQAVELVIEAIEACGRKPGTDVAIGLDVASSHFFDGTHYRLAATGDERLNSGDVIDLLEKWVSAYPIVSIEDGLAEDDWEGWQELTRRLGDRAQLIGDDLFVTNRRRLEKGLELSAGNSVLIKVNQIGTVWETFETLRLALQNGFWPVVSARSGETEDHTIADLAVATAAGQIKIGSIARSERLVKYNQLLRLEEQVGSDAYQGGRIFLALKS</sequence>
<comment type="cofactor">
    <cofactor evidence="12">
        <name>Mg(2+)</name>
        <dbReference type="ChEBI" id="CHEBI:18420"/>
    </cofactor>
    <text evidence="12">Mg(2+) is required for catalysis and for stabilizing the dimer.</text>
</comment>
<dbReference type="CDD" id="cd03313">
    <property type="entry name" value="enolase"/>
    <property type="match status" value="1"/>
</dbReference>
<dbReference type="PRINTS" id="PR00148">
    <property type="entry name" value="ENOLASE"/>
</dbReference>
<comment type="pathway">
    <text evidence="1 10">Carbohydrate degradation; glycolysis; pyruvate from D-glyceraldehyde 3-phosphate: step 4/5.</text>
</comment>
<dbReference type="HAMAP" id="MF_00318">
    <property type="entry name" value="Enolase"/>
    <property type="match status" value="1"/>
</dbReference>
<keyword evidence="8 10" id="KW-0456">Lyase</keyword>
<dbReference type="EC" id="4.2.1.11" evidence="3 10"/>
<feature type="domain" description="Enolase C-terminal TIM barrel" evidence="13">
    <location>
        <begin position="158"/>
        <end position="446"/>
    </location>
</feature>
<reference evidence="15 16" key="1">
    <citation type="submission" date="2019-02" db="EMBL/GenBank/DDBJ databases">
        <title>Deep-cultivation of Planctomycetes and their phenomic and genomic characterization uncovers novel biology.</title>
        <authorList>
            <person name="Wiegand S."/>
            <person name="Jogler M."/>
            <person name="Boedeker C."/>
            <person name="Pinto D."/>
            <person name="Vollmers J."/>
            <person name="Rivas-Marin E."/>
            <person name="Kohn T."/>
            <person name="Peeters S.H."/>
            <person name="Heuer A."/>
            <person name="Rast P."/>
            <person name="Oberbeckmann S."/>
            <person name="Bunk B."/>
            <person name="Jeske O."/>
            <person name="Meyerdierks A."/>
            <person name="Storesund J.E."/>
            <person name="Kallscheuer N."/>
            <person name="Luecker S."/>
            <person name="Lage O.M."/>
            <person name="Pohl T."/>
            <person name="Merkel B.J."/>
            <person name="Hornburger P."/>
            <person name="Mueller R.-W."/>
            <person name="Bruemmer F."/>
            <person name="Labrenz M."/>
            <person name="Spormann A.M."/>
            <person name="Op Den Camp H."/>
            <person name="Overmann J."/>
            <person name="Amann R."/>
            <person name="Jetten M.S.M."/>
            <person name="Mascher T."/>
            <person name="Medema M.H."/>
            <person name="Devos D.P."/>
            <person name="Kaster A.-K."/>
            <person name="Ovreas L."/>
            <person name="Rohde M."/>
            <person name="Galperin M.Y."/>
            <person name="Jogler C."/>
        </authorList>
    </citation>
    <scope>NUCLEOTIDE SEQUENCE [LARGE SCALE GENOMIC DNA]</scope>
    <source>
        <strain evidence="15 16">CA54</strain>
    </source>
</reference>
<evidence type="ECO:0000256" key="8">
    <source>
        <dbReference type="ARBA" id="ARBA00023239"/>
    </source>
</evidence>
<dbReference type="PIRSF" id="PIRSF001400">
    <property type="entry name" value="Enolase"/>
    <property type="match status" value="1"/>
</dbReference>
<dbReference type="SMART" id="SM01192">
    <property type="entry name" value="Enolase_C"/>
    <property type="match status" value="1"/>
</dbReference>
<dbReference type="AlphaFoldDB" id="A0A5C6BB15"/>
<dbReference type="SFLD" id="SFLDS00001">
    <property type="entry name" value="Enolase"/>
    <property type="match status" value="1"/>
</dbReference>
<evidence type="ECO:0000259" key="13">
    <source>
        <dbReference type="SMART" id="SM01192"/>
    </source>
</evidence>
<dbReference type="GO" id="GO:0000015">
    <property type="term" value="C:phosphopyruvate hydratase complex"/>
    <property type="evidence" value="ECO:0007669"/>
    <property type="project" value="InterPro"/>
</dbReference>
<dbReference type="PANTHER" id="PTHR11902">
    <property type="entry name" value="ENOLASE"/>
    <property type="match status" value="1"/>
</dbReference>
<comment type="cofactor">
    <cofactor evidence="10">
        <name>Mg(2+)</name>
        <dbReference type="ChEBI" id="CHEBI:18420"/>
    </cofactor>
    <text evidence="10">Binds a second Mg(2+) ion via substrate during catalysis.</text>
</comment>
<comment type="catalytic activity">
    <reaction evidence="10">
        <text>(2R)-2-phosphoglycerate = phosphoenolpyruvate + H2O</text>
        <dbReference type="Rhea" id="RHEA:10164"/>
        <dbReference type="ChEBI" id="CHEBI:15377"/>
        <dbReference type="ChEBI" id="CHEBI:58289"/>
        <dbReference type="ChEBI" id="CHEBI:58702"/>
        <dbReference type="EC" id="4.2.1.11"/>
    </reaction>
</comment>
<dbReference type="GO" id="GO:0006096">
    <property type="term" value="P:glycolytic process"/>
    <property type="evidence" value="ECO:0007669"/>
    <property type="project" value="UniProtKB-UniRule"/>
</dbReference>
<evidence type="ECO:0000256" key="10">
    <source>
        <dbReference type="HAMAP-Rule" id="MF_00318"/>
    </source>
</evidence>
<feature type="binding site" evidence="10">
    <location>
        <position position="358"/>
    </location>
    <ligand>
        <name>(2R)-2-phosphoglycerate</name>
        <dbReference type="ChEBI" id="CHEBI:58289"/>
    </ligand>
</feature>
<comment type="subcellular location">
    <subcellularLocation>
        <location evidence="10">Cytoplasm</location>
    </subcellularLocation>
    <subcellularLocation>
        <location evidence="10">Secreted</location>
    </subcellularLocation>
    <subcellularLocation>
        <location evidence="10">Cell surface</location>
    </subcellularLocation>
    <text evidence="10">Fractions of enolase are present in both the cytoplasm and on the cell surface.</text>
</comment>
<evidence type="ECO:0000256" key="4">
    <source>
        <dbReference type="ARBA" id="ARBA00017068"/>
    </source>
</evidence>
<dbReference type="UniPathway" id="UPA00109">
    <property type="reaction ID" value="UER00187"/>
</dbReference>
<name>A0A5C6BB15_9PLAN</name>
<feature type="active site" description="Proton donor" evidence="10 11">
    <location>
        <position position="225"/>
    </location>
</feature>
<dbReference type="SMART" id="SM01193">
    <property type="entry name" value="Enolase_N"/>
    <property type="match status" value="1"/>
</dbReference>
<dbReference type="SUPFAM" id="SSF54826">
    <property type="entry name" value="Enolase N-terminal domain-like"/>
    <property type="match status" value="1"/>
</dbReference>
<feature type="domain" description="Enolase N-terminal" evidence="14">
    <location>
        <begin position="4"/>
        <end position="134"/>
    </location>
</feature>
<dbReference type="InterPro" id="IPR000941">
    <property type="entry name" value="Enolase"/>
</dbReference>
<feature type="binding site" evidence="10 12">
    <location>
        <position position="262"/>
    </location>
    <ligand>
        <name>Mg(2+)</name>
        <dbReference type="ChEBI" id="CHEBI:18420"/>
    </ligand>
</feature>
<dbReference type="SFLD" id="SFLDG00178">
    <property type="entry name" value="enolase"/>
    <property type="match status" value="1"/>
</dbReference>
<comment type="function">
    <text evidence="9 10">Catalyzes the reversible conversion of 2-phosphoglycerate (2-PG) into phosphoenolpyruvate (PEP). It is essential for the degradation of carbohydrates via glycolysis.</text>
</comment>
<dbReference type="OrthoDB" id="4577602at2"/>